<comment type="subcellular location">
    <subcellularLocation>
        <location evidence="1 9 11">Cytoplasm</location>
    </subcellularLocation>
</comment>
<dbReference type="InterPro" id="IPR000795">
    <property type="entry name" value="T_Tr_GTP-bd_dom"/>
</dbReference>
<dbReference type="Gene3D" id="3.40.50.300">
    <property type="entry name" value="P-loop containing nucleotide triphosphate hydrolases"/>
    <property type="match status" value="1"/>
</dbReference>
<keyword evidence="7 9" id="KW-0648">Protein biosynthesis</keyword>
<sequence>MSEGNDQDQGKGRLSLRPAGRKDVGRTVDAGSVRQSFSHGRSKVVQVEVRKKRGPGPAPAGSGSGSSGGGRAGGRGGSGGRALTASELATRQRVLEEQRAEAVRREQERREQEKIMILSAAEEARRRDEEARRAAEDEVREKEEAAARAREEEAERRASAQAHGQAGTPSRAEPEPESSGPVVSAVPIPGAVTLAPPMERLRPLAERAIMPARPVTPSRPATPAATPQAPGETLRLRTGRVGEAEDDRRPARRPGGGIAPGRKPSGASPKKGGDSRRSGRIDVQAAIEGDDDKTRSLASVRRQRERERRQAELERLRADQVRVVRDVILPETITVQELANRMAARQGEVIKALMKMGVMATVTQSLDADTAELVVQEFGHRVRRVADSDVEIGIEGIEDQPEDLLPRPPVVTVMGHVDHGKTSLLDALRTTDVAAAEAGGITQHIGAYQVTLPSGSKITFIDTPGHEAFTAMRARGASVTDVVVLVVAADDGVMPQTIEAIRHAKAANAPIIVAINKCDKPGANPERVRQELLSHEIVVESMGGDTQDVEVSALKRTGLDKLEEAILLQAEMLDLRANPDRVAEGSVIESRLDRGRGPVATVLVQKGTLRRGDIVVAGAEWGRVRAMLDDRGRQIQEAAPAMPVEILGIAGVPGAGEPFVVVDNENRAREISEFRQRVIRDRTAAGQTAARGTLDQMLARIQAGAQKEVAVLIKADVQGSAEALQATVLKLEHEEVKVRVLTAGVGQITESDVQLAKASDAVIIAFNVRATTQARELAQREGVDIRYYSIIYQVADDVEQLVKGKVAPKHREKFLGYAEIRKVFDITKVGKVAGCYVTEGVVKRGCGVRLLRDNVVVHEGELSQLKRFKDDVKEVARGYECGLSFAGYNDLREGDMVECYEMELVPA</sequence>
<dbReference type="Proteomes" id="UP000550787">
    <property type="component" value="Unassembled WGS sequence"/>
</dbReference>
<evidence type="ECO:0000256" key="11">
    <source>
        <dbReference type="RuleBase" id="RU000645"/>
    </source>
</evidence>
<dbReference type="CDD" id="cd03702">
    <property type="entry name" value="IF2_mtIF2_II"/>
    <property type="match status" value="1"/>
</dbReference>
<dbReference type="InterPro" id="IPR044145">
    <property type="entry name" value="IF2_II"/>
</dbReference>
<dbReference type="PANTHER" id="PTHR43381:SF5">
    <property type="entry name" value="TR-TYPE G DOMAIN-CONTAINING PROTEIN"/>
    <property type="match status" value="1"/>
</dbReference>
<dbReference type="SUPFAM" id="SSF52540">
    <property type="entry name" value="P-loop containing nucleoside triphosphate hydrolases"/>
    <property type="match status" value="1"/>
</dbReference>
<dbReference type="GO" id="GO:0003924">
    <property type="term" value="F:GTPase activity"/>
    <property type="evidence" value="ECO:0007669"/>
    <property type="project" value="UniProtKB-UniRule"/>
</dbReference>
<evidence type="ECO:0000256" key="9">
    <source>
        <dbReference type="HAMAP-Rule" id="MF_00100"/>
    </source>
</evidence>
<evidence type="ECO:0000256" key="12">
    <source>
        <dbReference type="SAM" id="MobiDB-lite"/>
    </source>
</evidence>
<dbReference type="FunFam" id="2.40.30.10:FF:000007">
    <property type="entry name" value="Translation initiation factor IF-2"/>
    <property type="match status" value="1"/>
</dbReference>
<feature type="compositionally biased region" description="Basic and acidic residues" evidence="12">
    <location>
        <begin position="122"/>
        <end position="158"/>
    </location>
</feature>
<gene>
    <name evidence="9 13" type="primary">infB</name>
    <name evidence="13" type="ORF">HLH33_04715</name>
</gene>
<dbReference type="InterPro" id="IPR023115">
    <property type="entry name" value="TIF_IF2_dom3"/>
</dbReference>
<accession>A0A7W4I5E2</accession>
<dbReference type="Gene3D" id="2.40.30.10">
    <property type="entry name" value="Translation factors"/>
    <property type="match status" value="2"/>
</dbReference>
<proteinExistence type="inferred from homology"/>
<dbReference type="RefSeq" id="WP_012224611.1">
    <property type="nucleotide sequence ID" value="NZ_JABEQG010000005.1"/>
</dbReference>
<evidence type="ECO:0000256" key="7">
    <source>
        <dbReference type="ARBA" id="ARBA00022917"/>
    </source>
</evidence>
<dbReference type="Pfam" id="PF11987">
    <property type="entry name" value="IF-2"/>
    <property type="match status" value="1"/>
</dbReference>
<dbReference type="GO" id="GO:0003743">
    <property type="term" value="F:translation initiation factor activity"/>
    <property type="evidence" value="ECO:0007669"/>
    <property type="project" value="UniProtKB-UniRule"/>
</dbReference>
<dbReference type="OMA" id="RKNPWMN"/>
<dbReference type="SUPFAM" id="SSF50447">
    <property type="entry name" value="Translation proteins"/>
    <property type="match status" value="2"/>
</dbReference>
<dbReference type="CDD" id="cd01887">
    <property type="entry name" value="IF2_eIF5B"/>
    <property type="match status" value="1"/>
</dbReference>
<name>A0A7W4I5E2_GLUDI</name>
<dbReference type="CDD" id="cd03692">
    <property type="entry name" value="mtIF2_IVc"/>
    <property type="match status" value="1"/>
</dbReference>
<dbReference type="AlphaFoldDB" id="A0A7W4I5E2"/>
<dbReference type="PROSITE" id="PS01176">
    <property type="entry name" value="IF2"/>
    <property type="match status" value="1"/>
</dbReference>
<keyword evidence="8 9" id="KW-0342">GTP-binding</keyword>
<dbReference type="HAMAP" id="MF_00100_B">
    <property type="entry name" value="IF_2_B"/>
    <property type="match status" value="1"/>
</dbReference>
<comment type="caution">
    <text evidence="13">The sequence shown here is derived from an EMBL/GenBank/DDBJ whole genome shotgun (WGS) entry which is preliminary data.</text>
</comment>
<dbReference type="PROSITE" id="PS51722">
    <property type="entry name" value="G_TR_2"/>
    <property type="match status" value="1"/>
</dbReference>
<evidence type="ECO:0000313" key="14">
    <source>
        <dbReference type="Proteomes" id="UP000550787"/>
    </source>
</evidence>
<evidence type="ECO:0000256" key="8">
    <source>
        <dbReference type="ARBA" id="ARBA00023134"/>
    </source>
</evidence>
<dbReference type="SMR" id="A0A7W4I5E2"/>
<dbReference type="SUPFAM" id="SSF52156">
    <property type="entry name" value="Initiation factor IF2/eIF5b, domain 3"/>
    <property type="match status" value="1"/>
</dbReference>
<feature type="binding site" evidence="9">
    <location>
        <begin position="462"/>
        <end position="466"/>
    </location>
    <ligand>
        <name>GTP</name>
        <dbReference type="ChEBI" id="CHEBI:37565"/>
    </ligand>
</feature>
<evidence type="ECO:0000256" key="3">
    <source>
        <dbReference type="ARBA" id="ARBA00020675"/>
    </source>
</evidence>
<feature type="binding site" evidence="9">
    <location>
        <begin position="415"/>
        <end position="422"/>
    </location>
    <ligand>
        <name>GTP</name>
        <dbReference type="ChEBI" id="CHEBI:37565"/>
    </ligand>
</feature>
<keyword evidence="6 9" id="KW-0547">Nucleotide-binding</keyword>
<evidence type="ECO:0000256" key="2">
    <source>
        <dbReference type="ARBA" id="ARBA00007733"/>
    </source>
</evidence>
<keyword evidence="5 9" id="KW-0396">Initiation factor</keyword>
<feature type="compositionally biased region" description="Gly residues" evidence="12">
    <location>
        <begin position="62"/>
        <end position="80"/>
    </location>
</feature>
<dbReference type="Pfam" id="PF00009">
    <property type="entry name" value="GTP_EFTU"/>
    <property type="match status" value="1"/>
</dbReference>
<feature type="binding site" evidence="9">
    <location>
        <begin position="516"/>
        <end position="519"/>
    </location>
    <ligand>
        <name>GTP</name>
        <dbReference type="ChEBI" id="CHEBI:37565"/>
    </ligand>
</feature>
<feature type="compositionally biased region" description="Low complexity" evidence="12">
    <location>
        <begin position="211"/>
        <end position="230"/>
    </location>
</feature>
<dbReference type="InterPro" id="IPR013575">
    <property type="entry name" value="IF2_assoc_dom_bac"/>
</dbReference>
<dbReference type="GO" id="GO:0005525">
    <property type="term" value="F:GTP binding"/>
    <property type="evidence" value="ECO:0007669"/>
    <property type="project" value="UniProtKB-KW"/>
</dbReference>
<dbReference type="Pfam" id="PF08364">
    <property type="entry name" value="IF2_assoc"/>
    <property type="match status" value="1"/>
</dbReference>
<dbReference type="FunFam" id="3.40.50.300:FF:000019">
    <property type="entry name" value="Translation initiation factor IF-2"/>
    <property type="match status" value="1"/>
</dbReference>
<dbReference type="Pfam" id="PF03144">
    <property type="entry name" value="GTP_EFTU_D2"/>
    <property type="match status" value="1"/>
</dbReference>
<comment type="caution">
    <text evidence="9">Lacks conserved residue(s) required for the propagation of feature annotation.</text>
</comment>
<dbReference type="GO" id="GO:0005829">
    <property type="term" value="C:cytosol"/>
    <property type="evidence" value="ECO:0007669"/>
    <property type="project" value="TreeGrafter"/>
</dbReference>
<dbReference type="Pfam" id="PF22042">
    <property type="entry name" value="EF-G_D2"/>
    <property type="match status" value="1"/>
</dbReference>
<reference evidence="13 14" key="1">
    <citation type="submission" date="2020-04" db="EMBL/GenBank/DDBJ databases">
        <title>Description of novel Gluconacetobacter.</title>
        <authorList>
            <person name="Sombolestani A."/>
        </authorList>
    </citation>
    <scope>NUCLEOTIDE SEQUENCE [LARGE SCALE GENOMIC DNA]</scope>
    <source>
        <strain evidence="13 14">LMG 7603</strain>
    </source>
</reference>
<dbReference type="InterPro" id="IPR006847">
    <property type="entry name" value="IF2_N"/>
</dbReference>
<dbReference type="NCBIfam" id="TIGR00231">
    <property type="entry name" value="small_GTP"/>
    <property type="match status" value="1"/>
</dbReference>
<feature type="compositionally biased region" description="Basic and acidic residues" evidence="12">
    <location>
        <begin position="93"/>
        <end position="114"/>
    </location>
</feature>
<evidence type="ECO:0000256" key="6">
    <source>
        <dbReference type="ARBA" id="ARBA00022741"/>
    </source>
</evidence>
<dbReference type="InterPro" id="IPR005225">
    <property type="entry name" value="Small_GTP-bd"/>
</dbReference>
<evidence type="ECO:0000313" key="13">
    <source>
        <dbReference type="EMBL" id="MBB2155615.1"/>
    </source>
</evidence>
<evidence type="ECO:0000256" key="10">
    <source>
        <dbReference type="RuleBase" id="RU000644"/>
    </source>
</evidence>
<evidence type="ECO:0000256" key="5">
    <source>
        <dbReference type="ARBA" id="ARBA00022540"/>
    </source>
</evidence>
<comment type="similarity">
    <text evidence="2 9 10">Belongs to the TRAFAC class translation factor GTPase superfamily. Classic translation factor GTPase family. IF-2 subfamily.</text>
</comment>
<dbReference type="Pfam" id="PF04760">
    <property type="entry name" value="IF2_N"/>
    <property type="match status" value="1"/>
</dbReference>
<dbReference type="InterPro" id="IPR036925">
    <property type="entry name" value="TIF_IF2_dom3_sf"/>
</dbReference>
<evidence type="ECO:0000256" key="4">
    <source>
        <dbReference type="ARBA" id="ARBA00022490"/>
    </source>
</evidence>
<protein>
    <recommendedName>
        <fullName evidence="3 9">Translation initiation factor IF-2</fullName>
    </recommendedName>
</protein>
<dbReference type="Gene3D" id="3.40.50.10050">
    <property type="entry name" value="Translation initiation factor IF- 2, domain 3"/>
    <property type="match status" value="1"/>
</dbReference>
<dbReference type="InterPro" id="IPR004161">
    <property type="entry name" value="EFTu-like_2"/>
</dbReference>
<dbReference type="InterPro" id="IPR027417">
    <property type="entry name" value="P-loop_NTPase"/>
</dbReference>
<feature type="compositionally biased region" description="Basic and acidic residues" evidence="12">
    <location>
        <begin position="271"/>
        <end position="280"/>
    </location>
</feature>
<dbReference type="FunFam" id="3.40.50.10050:FF:000001">
    <property type="entry name" value="Translation initiation factor IF-2"/>
    <property type="match status" value="1"/>
</dbReference>
<dbReference type="InterPro" id="IPR015760">
    <property type="entry name" value="TIF_IF2"/>
</dbReference>
<dbReference type="FunFam" id="2.40.30.10:FF:000008">
    <property type="entry name" value="Translation initiation factor IF-2"/>
    <property type="match status" value="1"/>
</dbReference>
<dbReference type="InterPro" id="IPR009000">
    <property type="entry name" value="Transl_B-barrel_sf"/>
</dbReference>
<dbReference type="EMBL" id="JABEQG010000005">
    <property type="protein sequence ID" value="MBB2155615.1"/>
    <property type="molecule type" value="Genomic_DNA"/>
</dbReference>
<dbReference type="InterPro" id="IPR053905">
    <property type="entry name" value="EF-G-like_DII"/>
</dbReference>
<dbReference type="PANTHER" id="PTHR43381">
    <property type="entry name" value="TRANSLATION INITIATION FACTOR IF-2-RELATED"/>
    <property type="match status" value="1"/>
</dbReference>
<dbReference type="InterPro" id="IPR000178">
    <property type="entry name" value="TF_IF2_bacterial-like"/>
</dbReference>
<keyword evidence="4 9" id="KW-0963">Cytoplasm</keyword>
<dbReference type="NCBIfam" id="TIGR00487">
    <property type="entry name" value="IF-2"/>
    <property type="match status" value="1"/>
</dbReference>
<feature type="region of interest" description="Disordered" evidence="12">
    <location>
        <begin position="1"/>
        <end position="305"/>
    </location>
</feature>
<comment type="function">
    <text evidence="9 10">One of the essential components for the initiation of protein synthesis. Protects formylmethionyl-tRNA from spontaneous hydrolysis and promotes its binding to the 30S ribosomal subunits. Also involved in the hydrolysis of GTP during the formation of the 70S ribosomal complex.</text>
</comment>
<feature type="compositionally biased region" description="Basic and acidic residues" evidence="12">
    <location>
        <begin position="240"/>
        <end position="249"/>
    </location>
</feature>
<organism evidence="13 14">
    <name type="scientific">Gluconacetobacter diazotrophicus</name>
    <name type="common">Acetobacter diazotrophicus</name>
    <dbReference type="NCBI Taxonomy" id="33996"/>
    <lineage>
        <taxon>Bacteria</taxon>
        <taxon>Pseudomonadati</taxon>
        <taxon>Pseudomonadota</taxon>
        <taxon>Alphaproteobacteria</taxon>
        <taxon>Acetobacterales</taxon>
        <taxon>Acetobacteraceae</taxon>
        <taxon>Gluconacetobacter</taxon>
    </lineage>
</organism>
<evidence type="ECO:0000256" key="1">
    <source>
        <dbReference type="ARBA" id="ARBA00004496"/>
    </source>
</evidence>